<evidence type="ECO:0000259" key="1">
    <source>
        <dbReference type="PROSITE" id="PS50191"/>
    </source>
</evidence>
<dbReference type="Pfam" id="PF00650">
    <property type="entry name" value="CRAL_TRIO"/>
    <property type="match status" value="1"/>
</dbReference>
<evidence type="ECO:0000313" key="3">
    <source>
        <dbReference type="Proteomes" id="UP001153292"/>
    </source>
</evidence>
<dbReference type="Proteomes" id="UP001153292">
    <property type="component" value="Chromosome 21"/>
</dbReference>
<protein>
    <recommendedName>
        <fullName evidence="1">CRAL-TRIO domain-containing protein</fullName>
    </recommendedName>
</protein>
<dbReference type="PROSITE" id="PS50191">
    <property type="entry name" value="CRAL_TRIO"/>
    <property type="match status" value="1"/>
</dbReference>
<feature type="domain" description="CRAL-TRIO" evidence="1">
    <location>
        <begin position="142"/>
        <end position="261"/>
    </location>
</feature>
<dbReference type="PANTHER" id="PTHR10174:SF222">
    <property type="entry name" value="GH10083P-RELATED"/>
    <property type="match status" value="1"/>
</dbReference>
<dbReference type="PRINTS" id="PR00180">
    <property type="entry name" value="CRETINALDHBP"/>
</dbReference>
<dbReference type="PANTHER" id="PTHR10174">
    <property type="entry name" value="ALPHA-TOCOPHEROL TRANSFER PROTEIN-RELATED"/>
    <property type="match status" value="1"/>
</dbReference>
<dbReference type="InterPro" id="IPR036865">
    <property type="entry name" value="CRAL-TRIO_dom_sf"/>
</dbReference>
<name>A0ABN8B1C2_CHISP</name>
<dbReference type="EMBL" id="OU963914">
    <property type="protein sequence ID" value="CAH0402714.1"/>
    <property type="molecule type" value="Genomic_DNA"/>
</dbReference>
<dbReference type="CDD" id="cd00170">
    <property type="entry name" value="SEC14"/>
    <property type="match status" value="1"/>
</dbReference>
<proteinExistence type="predicted"/>
<gene>
    <name evidence="2" type="ORF">CHILSU_LOCUS5960</name>
</gene>
<dbReference type="SUPFAM" id="SSF52087">
    <property type="entry name" value="CRAL/TRIO domain"/>
    <property type="match status" value="1"/>
</dbReference>
<dbReference type="InterPro" id="IPR001251">
    <property type="entry name" value="CRAL-TRIO_dom"/>
</dbReference>
<dbReference type="Gene3D" id="3.40.525.10">
    <property type="entry name" value="CRAL-TRIO lipid binding domain"/>
    <property type="match status" value="1"/>
</dbReference>
<dbReference type="Gene3D" id="1.20.5.1200">
    <property type="entry name" value="Alpha-tocopherol transfer"/>
    <property type="match status" value="1"/>
</dbReference>
<reference evidence="2" key="1">
    <citation type="submission" date="2021-12" db="EMBL/GenBank/DDBJ databases">
        <authorList>
            <person name="King R."/>
        </authorList>
    </citation>
    <scope>NUCLEOTIDE SEQUENCE</scope>
</reference>
<accession>A0ABN8B1C2</accession>
<organism evidence="2 3">
    <name type="scientific">Chilo suppressalis</name>
    <name type="common">Asiatic rice borer moth</name>
    <dbReference type="NCBI Taxonomy" id="168631"/>
    <lineage>
        <taxon>Eukaryota</taxon>
        <taxon>Metazoa</taxon>
        <taxon>Ecdysozoa</taxon>
        <taxon>Arthropoda</taxon>
        <taxon>Hexapoda</taxon>
        <taxon>Insecta</taxon>
        <taxon>Pterygota</taxon>
        <taxon>Neoptera</taxon>
        <taxon>Endopterygota</taxon>
        <taxon>Lepidoptera</taxon>
        <taxon>Glossata</taxon>
        <taxon>Ditrysia</taxon>
        <taxon>Pyraloidea</taxon>
        <taxon>Crambidae</taxon>
        <taxon>Crambinae</taxon>
        <taxon>Chilo</taxon>
    </lineage>
</organism>
<keyword evidence="3" id="KW-1185">Reference proteome</keyword>
<evidence type="ECO:0000313" key="2">
    <source>
        <dbReference type="EMBL" id="CAH0402714.1"/>
    </source>
</evidence>
<sequence length="315" mass="36309">MEVITVHPLIELNNEIVEGTRKFYGMGDVKTINESLDAIQDWTKKQPHLASATEFMTRRYLETILILARGSVEGAKNKIDKICTTRGLMPELCMNFSVQEYSKLFECVRYIPLPKVCPTDKTRIMMTQFIPEKMDAFSILSYFRYNLMVGEYRAHHDYTIAERFVIDLNNVSQMTIITKVNPIVVKKAEIIATEAYGTKIKGIHLLNAPPFVDKLIFLLKQALKEKVASRIHVHYTLEDFHKLIPKEVLPKDYGGDEPTLEKLSELWQETLRTEEATKIISNINNIIADESKRPTNQFNQEYMGMPGSFRKLNVD</sequence>